<protein>
    <submittedName>
        <fullName evidence="4">Uncharacterized protein</fullName>
    </submittedName>
</protein>
<gene>
    <name evidence="4" type="ORF">SO802_023978</name>
</gene>
<dbReference type="Pfam" id="PF07719">
    <property type="entry name" value="TPR_2"/>
    <property type="match status" value="1"/>
</dbReference>
<keyword evidence="5" id="KW-1185">Reference proteome</keyword>
<dbReference type="InterPro" id="IPR013105">
    <property type="entry name" value="TPR_2"/>
</dbReference>
<keyword evidence="1" id="KW-0677">Repeat</keyword>
<name>A0AAW2CD17_9ROSI</name>
<evidence type="ECO:0000313" key="5">
    <source>
        <dbReference type="Proteomes" id="UP001459277"/>
    </source>
</evidence>
<dbReference type="EMBL" id="JAZDWU010000008">
    <property type="protein sequence ID" value="KAK9994275.1"/>
    <property type="molecule type" value="Genomic_DNA"/>
</dbReference>
<feature type="repeat" description="TPR" evidence="3">
    <location>
        <begin position="306"/>
        <end position="339"/>
    </location>
</feature>
<dbReference type="SMART" id="SM00028">
    <property type="entry name" value="TPR"/>
    <property type="match status" value="1"/>
</dbReference>
<dbReference type="PANTHER" id="PTHR44858">
    <property type="entry name" value="TETRATRICOPEPTIDE REPEAT PROTEIN 6"/>
    <property type="match status" value="1"/>
</dbReference>
<sequence>MAATKVDVSAEINGHDLCNNKGTEISTTGLDFQGVNACMMERNVGVTDSLASTCMETNSVGPSKAEVSEVVQSNVEQVAGISHYGLIKPRPKWNRLLRMECGPGEENKGDLTTSLGKRRALALWEEENADSLVVHDSKRGKIGLLLIMVFMFLSMHDIPKKIFSKLRAYRNRDDIQAKRHFVLGAQSLAKARVSKTHSTKISLAKQAVTEAEKAIELDPKDAAAHILKGLALDLLEFKTSALDSLDAALSPLCAKSLTGKDRGDAFFKRAELKMAMAAKARPGGEKRVDSAVDDLNEAVSLSSDNVRAFCLLGECYEMKKMNEEAKKAYEDALKIEPKLTVAREALNRLGSI</sequence>
<evidence type="ECO:0000256" key="3">
    <source>
        <dbReference type="PROSITE-ProRule" id="PRU00339"/>
    </source>
</evidence>
<dbReference type="Proteomes" id="UP001459277">
    <property type="component" value="Unassembled WGS sequence"/>
</dbReference>
<evidence type="ECO:0000256" key="2">
    <source>
        <dbReference type="ARBA" id="ARBA00022803"/>
    </source>
</evidence>
<evidence type="ECO:0000256" key="1">
    <source>
        <dbReference type="ARBA" id="ARBA00022737"/>
    </source>
</evidence>
<dbReference type="AlphaFoldDB" id="A0AAW2CD17"/>
<dbReference type="InterPro" id="IPR011990">
    <property type="entry name" value="TPR-like_helical_dom_sf"/>
</dbReference>
<dbReference type="Gene3D" id="1.25.40.10">
    <property type="entry name" value="Tetratricopeptide repeat domain"/>
    <property type="match status" value="2"/>
</dbReference>
<organism evidence="4 5">
    <name type="scientific">Lithocarpus litseifolius</name>
    <dbReference type="NCBI Taxonomy" id="425828"/>
    <lineage>
        <taxon>Eukaryota</taxon>
        <taxon>Viridiplantae</taxon>
        <taxon>Streptophyta</taxon>
        <taxon>Embryophyta</taxon>
        <taxon>Tracheophyta</taxon>
        <taxon>Spermatophyta</taxon>
        <taxon>Magnoliopsida</taxon>
        <taxon>eudicotyledons</taxon>
        <taxon>Gunneridae</taxon>
        <taxon>Pentapetalae</taxon>
        <taxon>rosids</taxon>
        <taxon>fabids</taxon>
        <taxon>Fagales</taxon>
        <taxon>Fagaceae</taxon>
        <taxon>Lithocarpus</taxon>
    </lineage>
</organism>
<dbReference type="PANTHER" id="PTHR44858:SF1">
    <property type="entry name" value="UDP-N-ACETYLGLUCOSAMINE--PEPTIDE N-ACETYLGLUCOSAMINYLTRANSFERASE SPINDLY-RELATED"/>
    <property type="match status" value="1"/>
</dbReference>
<dbReference type="SUPFAM" id="SSF48452">
    <property type="entry name" value="TPR-like"/>
    <property type="match status" value="1"/>
</dbReference>
<accession>A0AAW2CD17</accession>
<dbReference type="InterPro" id="IPR019734">
    <property type="entry name" value="TPR_rpt"/>
</dbReference>
<reference evidence="4 5" key="1">
    <citation type="submission" date="2024-01" db="EMBL/GenBank/DDBJ databases">
        <title>A telomere-to-telomere, gap-free genome of sweet tea (Lithocarpus litseifolius).</title>
        <authorList>
            <person name="Zhou J."/>
        </authorList>
    </citation>
    <scope>NUCLEOTIDE SEQUENCE [LARGE SCALE GENOMIC DNA]</scope>
    <source>
        <strain evidence="4">Zhou-2022a</strain>
        <tissue evidence="4">Leaf</tissue>
    </source>
</reference>
<dbReference type="PROSITE" id="PS50005">
    <property type="entry name" value="TPR"/>
    <property type="match status" value="1"/>
</dbReference>
<comment type="caution">
    <text evidence="4">The sequence shown here is derived from an EMBL/GenBank/DDBJ whole genome shotgun (WGS) entry which is preliminary data.</text>
</comment>
<evidence type="ECO:0000313" key="4">
    <source>
        <dbReference type="EMBL" id="KAK9994275.1"/>
    </source>
</evidence>
<proteinExistence type="predicted"/>
<keyword evidence="2 3" id="KW-0802">TPR repeat</keyword>
<dbReference type="InterPro" id="IPR050498">
    <property type="entry name" value="Ycf3"/>
</dbReference>